<name>A0ABP9Y898_9FUNG</name>
<comment type="caution">
    <text evidence="2">The sequence shown here is derived from an EMBL/GenBank/DDBJ whole genome shotgun (WGS) entry which is preliminary data.</text>
</comment>
<feature type="region of interest" description="Disordered" evidence="1">
    <location>
        <begin position="67"/>
        <end position="104"/>
    </location>
</feature>
<accession>A0ABP9Y898</accession>
<gene>
    <name evidence="2" type="ORF">HPULCUR_008679</name>
</gene>
<dbReference type="Proteomes" id="UP001476247">
    <property type="component" value="Unassembled WGS sequence"/>
</dbReference>
<evidence type="ECO:0000256" key="1">
    <source>
        <dbReference type="SAM" id="MobiDB-lite"/>
    </source>
</evidence>
<organism evidence="2 3">
    <name type="scientific">Helicostylum pulchrum</name>
    <dbReference type="NCBI Taxonomy" id="562976"/>
    <lineage>
        <taxon>Eukaryota</taxon>
        <taxon>Fungi</taxon>
        <taxon>Fungi incertae sedis</taxon>
        <taxon>Mucoromycota</taxon>
        <taxon>Mucoromycotina</taxon>
        <taxon>Mucoromycetes</taxon>
        <taxon>Mucorales</taxon>
        <taxon>Mucorineae</taxon>
        <taxon>Mucoraceae</taxon>
        <taxon>Helicostylum</taxon>
    </lineage>
</organism>
<evidence type="ECO:0000313" key="3">
    <source>
        <dbReference type="Proteomes" id="UP001476247"/>
    </source>
</evidence>
<keyword evidence="3" id="KW-1185">Reference proteome</keyword>
<reference evidence="2 3" key="1">
    <citation type="submission" date="2024-04" db="EMBL/GenBank/DDBJ databases">
        <title>genome sequences of Mucor flavus KT1a and Helicostylum pulchrum KT1b strains isolation_sourced from the surface of a dry-aged beef.</title>
        <authorList>
            <person name="Toyotome T."/>
            <person name="Hosono M."/>
            <person name="Torimaru M."/>
            <person name="Fukuda K."/>
            <person name="Mikami N."/>
        </authorList>
    </citation>
    <scope>NUCLEOTIDE SEQUENCE [LARGE SCALE GENOMIC DNA]</scope>
    <source>
        <strain evidence="2 3">KT1b</strain>
    </source>
</reference>
<feature type="compositionally biased region" description="Low complexity" evidence="1">
    <location>
        <begin position="72"/>
        <end position="85"/>
    </location>
</feature>
<feature type="non-terminal residue" evidence="2">
    <location>
        <position position="1"/>
    </location>
</feature>
<proteinExistence type="predicted"/>
<sequence length="480" mass="54844">CIMDDSTLSQIFQKPDTVDTPIYEKPNAYDEEPAIVITASRHNSRSSRMTVDSFKSRYFQRRGPTAISCLQTPPSSTMTSPTTGTYYSANTPNESPPLSPKSVEKKPLYNSQIDYNQITSFVLSQAIPTTQTHFNHHHEDTLTVDTSILNPSSPKNSIIGVDSTPSTDIAAAAAALLSNDSGIVSSFLLQRNRSVRTNITPTATHKKLVPKQNSNVIVYSFRKKSLNRPNQHEIYLHIDHPDEDDEDVMIYRKVQPYSFFWSGFHSMLYSNLNDGQGIKVAEARRGAFDAKISIESADYNDSLIEDIYQPHIQNLRGIRASNNIHCQNLTQRSQSNILFEYEIWFHGSRMRWKRPSLLSHDFTCEIKLTGQDTKLLQQQRKKRKSYKLPQKKKYNGFIDSDSDNDEDDHDHHTHKTCRRWKLIAEFDSHSMSDLDKEFGKLSIDLDILNQVEKERCNLLEANIVMTCCTLIDQIRSVMGK</sequence>
<evidence type="ECO:0000313" key="2">
    <source>
        <dbReference type="EMBL" id="GAA5803203.1"/>
    </source>
</evidence>
<dbReference type="EMBL" id="BAABUJ010000026">
    <property type="protein sequence ID" value="GAA5803203.1"/>
    <property type="molecule type" value="Genomic_DNA"/>
</dbReference>
<protein>
    <submittedName>
        <fullName evidence="2">Uncharacterized protein</fullName>
    </submittedName>
</protein>